<dbReference type="AlphaFoldDB" id="A0A9P6KBB3"/>
<evidence type="ECO:0000313" key="3">
    <source>
        <dbReference type="Proteomes" id="UP000780801"/>
    </source>
</evidence>
<name>A0A9P6KBB3_9FUNG</name>
<feature type="region of interest" description="Disordered" evidence="1">
    <location>
        <begin position="1"/>
        <end position="58"/>
    </location>
</feature>
<sequence length="653" mass="73897">MPAMKKARIGLSSTGSNSAPSTPPRVKFEEPLSKLGVRKTPTQHQQQQQEEPQTRPKSLWSFARNTKVEQDTSLINPRQVDEEVHSTFSQSTWSDPPPLHHIRVALQYLKFNALKPDSVITSGLLRLAKAMPDLFREHTISSMMIQMLRPDFTHSFKIRTNGAVVYLVCTLLHIAWDDIEDWPTDFVMAYLEDALGERSWCAIAETKQFVGNILTAFRIDDVSEDSGDDRFDPVRLDEKSSTSAVMATIDFQQYTGDLSLRKRYRDPTTRSNIKYFTLQTMWEHLPMCLGASAVDVSVRSLIKVMVITCRWVEVRMRAMGCMEFWLGSFMKSAKPLLRVVLRHISSQEMLSPEDLETWTMLLDFRYKGRSHQVEAVKEELRVAFLGLSGQVLIRSGLKHIMAMELNPNELKNPYHMDLMELLLQGISEKPAVVFGQLIRGYVVESAIQMTGTMLSPPLAPVVLVVKRWIRHLGKRSTGWNADVIIGLLQEGPHFSELAQKQEQHPGLVGRNPSVIWLQMMSEIICSVMLAAAIDAKESEEIKMSKFSISHAHAFVLQWIHAMIEQNDGAENETCRTPFGIVPLEVVRICIGRILYLDPPPSYALDSTSQEFDMALILRVIENGLPLTEQGLTALLDIRLPPKMLLAIVGDYIS</sequence>
<dbReference type="GO" id="GO:0032039">
    <property type="term" value="C:integrator complex"/>
    <property type="evidence" value="ECO:0007669"/>
    <property type="project" value="InterPro"/>
</dbReference>
<dbReference type="Proteomes" id="UP000780801">
    <property type="component" value="Unassembled WGS sequence"/>
</dbReference>
<dbReference type="PANTHER" id="PTHR21224">
    <property type="entry name" value="INTEGRATOR COMPLEX SUBUNIT 1"/>
    <property type="match status" value="1"/>
</dbReference>
<gene>
    <name evidence="2" type="primary">INTS1_2</name>
    <name evidence="2" type="ORF">BGW38_004772</name>
</gene>
<proteinExistence type="predicted"/>
<feature type="non-terminal residue" evidence="2">
    <location>
        <position position="653"/>
    </location>
</feature>
<dbReference type="GO" id="GO:0034474">
    <property type="term" value="P:U2 snRNA 3'-end processing"/>
    <property type="evidence" value="ECO:0007669"/>
    <property type="project" value="InterPro"/>
</dbReference>
<feature type="compositionally biased region" description="Low complexity" evidence="1">
    <location>
        <begin position="40"/>
        <end position="51"/>
    </location>
</feature>
<feature type="compositionally biased region" description="Polar residues" evidence="1">
    <location>
        <begin position="11"/>
        <end position="20"/>
    </location>
</feature>
<dbReference type="EMBL" id="JAABOA010003036">
    <property type="protein sequence ID" value="KAF9579114.1"/>
    <property type="molecule type" value="Genomic_DNA"/>
</dbReference>
<evidence type="ECO:0000313" key="2">
    <source>
        <dbReference type="EMBL" id="KAF9579114.1"/>
    </source>
</evidence>
<reference evidence="2" key="1">
    <citation type="journal article" date="2020" name="Fungal Divers.">
        <title>Resolving the Mortierellaceae phylogeny through synthesis of multi-gene phylogenetics and phylogenomics.</title>
        <authorList>
            <person name="Vandepol N."/>
            <person name="Liber J."/>
            <person name="Desiro A."/>
            <person name="Na H."/>
            <person name="Kennedy M."/>
            <person name="Barry K."/>
            <person name="Grigoriev I.V."/>
            <person name="Miller A.N."/>
            <person name="O'Donnell K."/>
            <person name="Stajich J.E."/>
            <person name="Bonito G."/>
        </authorList>
    </citation>
    <scope>NUCLEOTIDE SEQUENCE</scope>
    <source>
        <strain evidence="2">KOD1015</strain>
    </source>
</reference>
<protein>
    <submittedName>
        <fullName evidence="2">Integrator complex subunit 1</fullName>
    </submittedName>
</protein>
<dbReference type="PANTHER" id="PTHR21224:SF1">
    <property type="entry name" value="INTEGRATOR COMPLEX SUBUNIT 1"/>
    <property type="match status" value="1"/>
</dbReference>
<evidence type="ECO:0000256" key="1">
    <source>
        <dbReference type="SAM" id="MobiDB-lite"/>
    </source>
</evidence>
<accession>A0A9P6KBB3</accession>
<keyword evidence="3" id="KW-1185">Reference proteome</keyword>
<comment type="caution">
    <text evidence="2">The sequence shown here is derived from an EMBL/GenBank/DDBJ whole genome shotgun (WGS) entry which is preliminary data.</text>
</comment>
<dbReference type="InterPro" id="IPR038902">
    <property type="entry name" value="INTS1"/>
</dbReference>
<organism evidence="2 3">
    <name type="scientific">Lunasporangiospora selenospora</name>
    <dbReference type="NCBI Taxonomy" id="979761"/>
    <lineage>
        <taxon>Eukaryota</taxon>
        <taxon>Fungi</taxon>
        <taxon>Fungi incertae sedis</taxon>
        <taxon>Mucoromycota</taxon>
        <taxon>Mortierellomycotina</taxon>
        <taxon>Mortierellomycetes</taxon>
        <taxon>Mortierellales</taxon>
        <taxon>Mortierellaceae</taxon>
        <taxon>Lunasporangiospora</taxon>
    </lineage>
</organism>
<dbReference type="OrthoDB" id="19938at2759"/>